<evidence type="ECO:0008006" key="5">
    <source>
        <dbReference type="Google" id="ProtNLM"/>
    </source>
</evidence>
<dbReference type="GO" id="GO:0003676">
    <property type="term" value="F:nucleic acid binding"/>
    <property type="evidence" value="ECO:0007669"/>
    <property type="project" value="InterPro"/>
</dbReference>
<reference evidence="4" key="1">
    <citation type="journal article" date="2017" name="bioRxiv">
        <title>Comparative analysis of the genomes of Stylophora pistillata and Acropora digitifera provides evidence for extensive differences between species of corals.</title>
        <authorList>
            <person name="Voolstra C.R."/>
            <person name="Li Y."/>
            <person name="Liew Y.J."/>
            <person name="Baumgarten S."/>
            <person name="Zoccola D."/>
            <person name="Flot J.-F."/>
            <person name="Tambutte S."/>
            <person name="Allemand D."/>
            <person name="Aranda M."/>
        </authorList>
    </citation>
    <scope>NUCLEOTIDE SEQUENCE [LARGE SCALE GENOMIC DNA]</scope>
</reference>
<sequence>MFGQGKRVDPLSTEERGPNRQRLSPSLPIQIKTSLGPQREVLIAQKDKEIEEKEQSIRDDKEISGDENEDATIREQARERITENQERIDALENERERLKERLSLRVRLINIFKKYGFKVSAVVLAVGTTIGVTVSTLKIGLSLVLYPTALCVFRRIFEGISQLPDSSDFTVVFKEPLVNGSEHIRLVSCSLYNSWQNLGHSGEISLLDAQDNSSERNYSLKSLGKVLEDGLKNEGVKARQKVAALNVTNVELELLSDPDILVMFVKGIRKGISMISNRYARANNKYMGEKFDREKPSKYPTYLDANNLYGCAMCMPLPVRCFKWMRQAEIKKWRNIPCILENMEGKLSRVYYSPKGFWKGLDAVKKLVKEDGVPEDVARLWLMKQATWQIYLPAPKHIPRAIIHVESPNTVHRADLIFLLHNRLPRGRKVDPGREFMDETTKEKAKHDVRIRRGNVNAHRDQGIVEGFNLTLSERLFTFQYGQEINFEDKNRSTEWVKRLPEVVSALNSEETRLTGKKLIDAIKEKAVDANSPTSYSRPVGFKEKRLESSKNVRYLYAACELEGSQRRATVPIWSLKDFNIEKVFVNEREPVLCYLKDRPKRGFVREELQIVPSKAELPPEGFR</sequence>
<name>A0A2B4RAK4_STYPI</name>
<feature type="region of interest" description="Disordered" evidence="1">
    <location>
        <begin position="1"/>
        <end position="28"/>
    </location>
</feature>
<evidence type="ECO:0000256" key="1">
    <source>
        <dbReference type="SAM" id="MobiDB-lite"/>
    </source>
</evidence>
<feature type="compositionally biased region" description="Basic and acidic residues" evidence="1">
    <location>
        <begin position="45"/>
        <end position="64"/>
    </location>
</feature>
<keyword evidence="2" id="KW-1133">Transmembrane helix</keyword>
<keyword evidence="4" id="KW-1185">Reference proteome</keyword>
<keyword evidence="2" id="KW-0472">Membrane</keyword>
<accession>A0A2B4RAK4</accession>
<dbReference type="Proteomes" id="UP000225706">
    <property type="component" value="Unassembled WGS sequence"/>
</dbReference>
<dbReference type="PANTHER" id="PTHR31511:SF12">
    <property type="entry name" value="RHO TERMINATION FACTOR N-TERMINAL DOMAIN-CONTAINING PROTEIN"/>
    <property type="match status" value="1"/>
</dbReference>
<feature type="region of interest" description="Disordered" evidence="1">
    <location>
        <begin position="45"/>
        <end position="72"/>
    </location>
</feature>
<dbReference type="Gene3D" id="3.30.420.10">
    <property type="entry name" value="Ribonuclease H-like superfamily/Ribonuclease H"/>
    <property type="match status" value="1"/>
</dbReference>
<dbReference type="InterPro" id="IPR036397">
    <property type="entry name" value="RNaseH_sf"/>
</dbReference>
<feature type="compositionally biased region" description="Basic and acidic residues" evidence="1">
    <location>
        <begin position="1"/>
        <end position="18"/>
    </location>
</feature>
<evidence type="ECO:0000313" key="3">
    <source>
        <dbReference type="EMBL" id="PFX13408.1"/>
    </source>
</evidence>
<comment type="caution">
    <text evidence="3">The sequence shown here is derived from an EMBL/GenBank/DDBJ whole genome shotgun (WGS) entry which is preliminary data.</text>
</comment>
<evidence type="ECO:0000256" key="2">
    <source>
        <dbReference type="SAM" id="Phobius"/>
    </source>
</evidence>
<evidence type="ECO:0000313" key="4">
    <source>
        <dbReference type="Proteomes" id="UP000225706"/>
    </source>
</evidence>
<proteinExistence type="predicted"/>
<organism evidence="3 4">
    <name type="scientific">Stylophora pistillata</name>
    <name type="common">Smooth cauliflower coral</name>
    <dbReference type="NCBI Taxonomy" id="50429"/>
    <lineage>
        <taxon>Eukaryota</taxon>
        <taxon>Metazoa</taxon>
        <taxon>Cnidaria</taxon>
        <taxon>Anthozoa</taxon>
        <taxon>Hexacorallia</taxon>
        <taxon>Scleractinia</taxon>
        <taxon>Astrocoeniina</taxon>
        <taxon>Pocilloporidae</taxon>
        <taxon>Stylophora</taxon>
    </lineage>
</organism>
<keyword evidence="2" id="KW-0812">Transmembrane</keyword>
<feature type="transmembrane region" description="Helical" evidence="2">
    <location>
        <begin position="115"/>
        <end position="133"/>
    </location>
</feature>
<dbReference type="AlphaFoldDB" id="A0A2B4RAK4"/>
<dbReference type="EMBL" id="LSMT01000984">
    <property type="protein sequence ID" value="PFX13408.1"/>
    <property type="molecule type" value="Genomic_DNA"/>
</dbReference>
<protein>
    <recommendedName>
        <fullName evidence="5">Integrase catalytic domain-containing protein</fullName>
    </recommendedName>
</protein>
<dbReference type="PANTHER" id="PTHR31511">
    <property type="entry name" value="PROTEIN CBG23764"/>
    <property type="match status" value="1"/>
</dbReference>
<gene>
    <name evidence="3" type="ORF">AWC38_SpisGene22506</name>
</gene>